<dbReference type="Ensembl" id="ENSPKIT00000035272.1">
    <property type="protein sequence ID" value="ENSPKIP00000011132.1"/>
    <property type="gene ID" value="ENSPKIG00000025561.1"/>
</dbReference>
<evidence type="ECO:0000313" key="2">
    <source>
        <dbReference type="Proteomes" id="UP000261540"/>
    </source>
</evidence>
<reference evidence="1" key="2">
    <citation type="submission" date="2025-09" db="UniProtKB">
        <authorList>
            <consortium name="Ensembl"/>
        </authorList>
    </citation>
    <scope>IDENTIFICATION</scope>
</reference>
<proteinExistence type="predicted"/>
<sequence length="66" mass="7566">MKGHPLFITLHLLINKLLVTISLKHFFLLAPFQFICFATASEKILDSMFHVTFFAFCPPTAPRTEI</sequence>
<reference evidence="1" key="1">
    <citation type="submission" date="2025-08" db="UniProtKB">
        <authorList>
            <consortium name="Ensembl"/>
        </authorList>
    </citation>
    <scope>IDENTIFICATION</scope>
</reference>
<evidence type="ECO:0000313" key="1">
    <source>
        <dbReference type="Ensembl" id="ENSPKIP00000011132.1"/>
    </source>
</evidence>
<dbReference type="Proteomes" id="UP000261540">
    <property type="component" value="Unplaced"/>
</dbReference>
<name>A0A3B3QX47_9TELE</name>
<dbReference type="AlphaFoldDB" id="A0A3B3QX47"/>
<keyword evidence="2" id="KW-1185">Reference proteome</keyword>
<protein>
    <submittedName>
        <fullName evidence="1">Uncharacterized protein</fullName>
    </submittedName>
</protein>
<accession>A0A3B3QX47</accession>
<organism evidence="1 2">
    <name type="scientific">Paramormyrops kingsleyae</name>
    <dbReference type="NCBI Taxonomy" id="1676925"/>
    <lineage>
        <taxon>Eukaryota</taxon>
        <taxon>Metazoa</taxon>
        <taxon>Chordata</taxon>
        <taxon>Craniata</taxon>
        <taxon>Vertebrata</taxon>
        <taxon>Euteleostomi</taxon>
        <taxon>Actinopterygii</taxon>
        <taxon>Neopterygii</taxon>
        <taxon>Teleostei</taxon>
        <taxon>Osteoglossocephala</taxon>
        <taxon>Osteoglossomorpha</taxon>
        <taxon>Osteoglossiformes</taxon>
        <taxon>Mormyridae</taxon>
        <taxon>Paramormyrops</taxon>
    </lineage>
</organism>